<evidence type="ECO:0000313" key="1">
    <source>
        <dbReference type="EMBL" id="AYV47893.1"/>
    </source>
</evidence>
<evidence type="ECO:0000313" key="4">
    <source>
        <dbReference type="Proteomes" id="UP000281192"/>
    </source>
</evidence>
<dbReference type="AlphaFoldDB" id="A0A2N5CKK9"/>
<gene>
    <name evidence="1" type="ORF">C1707_17410</name>
    <name evidence="2" type="ORF">CFHF_26185</name>
</gene>
<protein>
    <submittedName>
        <fullName evidence="2">Uncharacterized protein</fullName>
    </submittedName>
</protein>
<dbReference type="EMBL" id="CP026100">
    <property type="protein sequence ID" value="AYV47893.1"/>
    <property type="molecule type" value="Genomic_DNA"/>
</dbReference>
<dbReference type="Proteomes" id="UP000281192">
    <property type="component" value="Chromosome"/>
</dbReference>
<keyword evidence="4" id="KW-1185">Reference proteome</keyword>
<accession>A0A2N5CKK9</accession>
<dbReference type="RefSeq" id="WP_101715849.1">
    <property type="nucleotide sequence ID" value="NZ_CP026100.1"/>
</dbReference>
<evidence type="ECO:0000313" key="2">
    <source>
        <dbReference type="EMBL" id="PLR06032.1"/>
    </source>
</evidence>
<dbReference type="Proteomes" id="UP000234483">
    <property type="component" value="Unassembled WGS sequence"/>
</dbReference>
<dbReference type="OrthoDB" id="7187617at2"/>
<dbReference type="KEGG" id="cfh:C1707_17410"/>
<sequence length="136" mass="14846">MTAALASRNHVVANPEGLSAASVLEAFATWLDQRLAEATRLEMDLAFRDRPFDVEIGRVPALVGWEHRYLAPGAAAPKGRMWTVYRLHDQTGRPSELATARAQADKLEDLTPLLGELGYLGVFDGEAAMFPGLGKR</sequence>
<evidence type="ECO:0000313" key="3">
    <source>
        <dbReference type="Proteomes" id="UP000234483"/>
    </source>
</evidence>
<name>A0A2N5CKK9_9CAUL</name>
<reference evidence="1 4" key="2">
    <citation type="submission" date="2018-01" db="EMBL/GenBank/DDBJ databases">
        <title>Complete genome sequence of Caulobacter flavus RHGG3.</title>
        <authorList>
            <person name="Yang E."/>
        </authorList>
    </citation>
    <scope>NUCLEOTIDE SEQUENCE [LARGE SCALE GENOMIC DNA]</scope>
    <source>
        <strain evidence="1 4">RHGG3</strain>
    </source>
</reference>
<proteinExistence type="predicted"/>
<reference evidence="2 3" key="1">
    <citation type="submission" date="2017-12" db="EMBL/GenBank/DDBJ databases">
        <title>The genome sequence of Caulobacter flavus CGMCC1 15093.</title>
        <authorList>
            <person name="Gao J."/>
            <person name="Mao X."/>
            <person name="Sun J."/>
        </authorList>
    </citation>
    <scope>NUCLEOTIDE SEQUENCE [LARGE SCALE GENOMIC DNA]</scope>
    <source>
        <strain evidence="2 3">CGMCC1 15093</strain>
    </source>
</reference>
<organism evidence="2 3">
    <name type="scientific">Caulobacter flavus</name>
    <dbReference type="NCBI Taxonomy" id="1679497"/>
    <lineage>
        <taxon>Bacteria</taxon>
        <taxon>Pseudomonadati</taxon>
        <taxon>Pseudomonadota</taxon>
        <taxon>Alphaproteobacteria</taxon>
        <taxon>Caulobacterales</taxon>
        <taxon>Caulobacteraceae</taxon>
        <taxon>Caulobacter</taxon>
    </lineage>
</organism>
<dbReference type="EMBL" id="PJRQ01000055">
    <property type="protein sequence ID" value="PLR06032.1"/>
    <property type="molecule type" value="Genomic_DNA"/>
</dbReference>